<dbReference type="CDD" id="cd03311">
    <property type="entry name" value="CIMS_C_terminal_like"/>
    <property type="match status" value="1"/>
</dbReference>
<dbReference type="InterPro" id="IPR013215">
    <property type="entry name" value="Cbl-indep_Met_Synth_N"/>
</dbReference>
<dbReference type="EC" id="2.1.1.14" evidence="4"/>
<dbReference type="InterPro" id="IPR002629">
    <property type="entry name" value="Met_Synth_C/arc"/>
</dbReference>
<dbReference type="EMBL" id="APML01000016">
    <property type="protein sequence ID" value="ENH97710.1"/>
    <property type="molecule type" value="Genomic_DNA"/>
</dbReference>
<feature type="binding site" evidence="13">
    <location>
        <position position="665"/>
    </location>
    <ligand>
        <name>Zn(2+)</name>
        <dbReference type="ChEBI" id="CHEBI:29105"/>
        <label>1</label>
        <note>catalytic</note>
    </ligand>
</feature>
<evidence type="ECO:0000256" key="12">
    <source>
        <dbReference type="PIRSR" id="PIRSR000382-1"/>
    </source>
</evidence>
<feature type="binding site" evidence="12">
    <location>
        <begin position="431"/>
        <end position="433"/>
    </location>
    <ligand>
        <name>L-homocysteine</name>
        <dbReference type="ChEBI" id="CHEBI:58199"/>
    </ligand>
</feature>
<evidence type="ECO:0000256" key="9">
    <source>
        <dbReference type="ARBA" id="ARBA00022737"/>
    </source>
</evidence>
<evidence type="ECO:0000313" key="18">
    <source>
        <dbReference type="Proteomes" id="UP000012283"/>
    </source>
</evidence>
<evidence type="ECO:0000256" key="6">
    <source>
        <dbReference type="ARBA" id="ARBA00022605"/>
    </source>
</evidence>
<dbReference type="PATRIC" id="fig|1308866.3.peg.824"/>
<dbReference type="NCBIfam" id="NF003556">
    <property type="entry name" value="PRK05222.1"/>
    <property type="match status" value="1"/>
</dbReference>
<comment type="pathway">
    <text evidence="2">Amino-acid biosynthesis; L-methionine biosynthesis via de novo pathway; L-methionine from L-homocysteine (MetE route): step 1/1.</text>
</comment>
<feature type="binding site" evidence="13">
    <location>
        <position position="641"/>
    </location>
    <ligand>
        <name>Zn(2+)</name>
        <dbReference type="ChEBI" id="CHEBI:29105"/>
        <label>1</label>
        <note>catalytic</note>
    </ligand>
</feature>
<dbReference type="GO" id="GO:0008270">
    <property type="term" value="F:zinc ion binding"/>
    <property type="evidence" value="ECO:0007669"/>
    <property type="project" value="InterPro"/>
</dbReference>
<feature type="active site" description="Proton donor" evidence="14">
    <location>
        <position position="694"/>
    </location>
</feature>
<dbReference type="GO" id="GO:0032259">
    <property type="term" value="P:methylation"/>
    <property type="evidence" value="ECO:0007669"/>
    <property type="project" value="UniProtKB-KW"/>
</dbReference>
<organism evidence="17 18">
    <name type="scientific">Gracilibacillus halophilus YIM-C55.5</name>
    <dbReference type="NCBI Taxonomy" id="1308866"/>
    <lineage>
        <taxon>Bacteria</taxon>
        <taxon>Bacillati</taxon>
        <taxon>Bacillota</taxon>
        <taxon>Bacilli</taxon>
        <taxon>Bacillales</taxon>
        <taxon>Bacillaceae</taxon>
        <taxon>Gracilibacillus</taxon>
    </lineage>
</organism>
<keyword evidence="5 17" id="KW-0489">Methyltransferase</keyword>
<evidence type="ECO:0000259" key="16">
    <source>
        <dbReference type="Pfam" id="PF08267"/>
    </source>
</evidence>
<feature type="binding site" evidence="12">
    <location>
        <position position="599"/>
    </location>
    <ligand>
        <name>L-homocysteine</name>
        <dbReference type="ChEBI" id="CHEBI:58199"/>
    </ligand>
</feature>
<comment type="function">
    <text evidence="1">Catalyzes the transfer of a methyl group from 5-methyltetrahydrofolate to homocysteine resulting in methionine formation.</text>
</comment>
<keyword evidence="10 13" id="KW-0862">Zinc</keyword>
<feature type="domain" description="Cobalamin-independent methionine synthase MetE C-terminal/archaeal" evidence="15">
    <location>
        <begin position="426"/>
        <end position="700"/>
    </location>
</feature>
<comment type="similarity">
    <text evidence="3">Belongs to the vitamin-B12 independent methionine synthase family.</text>
</comment>
<evidence type="ECO:0000256" key="4">
    <source>
        <dbReference type="ARBA" id="ARBA00012034"/>
    </source>
</evidence>
<evidence type="ECO:0000256" key="10">
    <source>
        <dbReference type="ARBA" id="ARBA00022833"/>
    </source>
</evidence>
<feature type="binding site" evidence="12">
    <location>
        <position position="561"/>
    </location>
    <ligand>
        <name>5-methyltetrahydropteroyltri-L-glutamate</name>
        <dbReference type="ChEBI" id="CHEBI:58207"/>
    </ligand>
</feature>
<feature type="binding site" evidence="12">
    <location>
        <position position="599"/>
    </location>
    <ligand>
        <name>L-methionine</name>
        <dbReference type="ChEBI" id="CHEBI:57844"/>
    </ligand>
</feature>
<feature type="binding site" evidence="12">
    <location>
        <begin position="515"/>
        <end position="516"/>
    </location>
    <ligand>
        <name>5-methyltetrahydropteroyltri-L-glutamate</name>
        <dbReference type="ChEBI" id="CHEBI:58207"/>
    </ligand>
</feature>
<dbReference type="NCBIfam" id="TIGR01371">
    <property type="entry name" value="met_syn_B12ind"/>
    <property type="match status" value="1"/>
</dbReference>
<feature type="binding site" evidence="12">
    <location>
        <begin position="431"/>
        <end position="433"/>
    </location>
    <ligand>
        <name>L-methionine</name>
        <dbReference type="ChEBI" id="CHEBI:57844"/>
    </ligand>
</feature>
<evidence type="ECO:0000256" key="7">
    <source>
        <dbReference type="ARBA" id="ARBA00022679"/>
    </source>
</evidence>
<accession>N4WTN0</accession>
<feature type="binding site" evidence="12">
    <location>
        <position position="484"/>
    </location>
    <ligand>
        <name>L-methionine</name>
        <dbReference type="ChEBI" id="CHEBI:57844"/>
    </ligand>
</feature>
<proteinExistence type="inferred from homology"/>
<dbReference type="eggNOG" id="COG0620">
    <property type="taxonomic scope" value="Bacteria"/>
</dbReference>
<feature type="domain" description="Cobalamin-independent methionine synthase MetE N-terminal" evidence="16">
    <location>
        <begin position="9"/>
        <end position="314"/>
    </location>
</feature>
<evidence type="ECO:0000256" key="14">
    <source>
        <dbReference type="PIRSR" id="PIRSR000382-3"/>
    </source>
</evidence>
<dbReference type="Pfam" id="PF08267">
    <property type="entry name" value="Meth_synt_1"/>
    <property type="match status" value="1"/>
</dbReference>
<dbReference type="Gene3D" id="3.20.20.210">
    <property type="match status" value="2"/>
</dbReference>
<dbReference type="AlphaFoldDB" id="N4WTN0"/>
<evidence type="ECO:0000256" key="2">
    <source>
        <dbReference type="ARBA" id="ARBA00004681"/>
    </source>
</evidence>
<evidence type="ECO:0000256" key="1">
    <source>
        <dbReference type="ARBA" id="ARBA00002777"/>
    </source>
</evidence>
<dbReference type="PIRSF" id="PIRSF000382">
    <property type="entry name" value="MeTrfase_B12_ind"/>
    <property type="match status" value="1"/>
</dbReference>
<dbReference type="PANTHER" id="PTHR30519">
    <property type="entry name" value="5-METHYLTETRAHYDROPTEROYLTRIGLUTAMATE--HOMOCYSTEINE METHYLTRANSFERASE"/>
    <property type="match status" value="1"/>
</dbReference>
<name>N4WTN0_9BACI</name>
<evidence type="ECO:0000259" key="15">
    <source>
        <dbReference type="Pfam" id="PF01717"/>
    </source>
</evidence>
<feature type="binding site" evidence="12">
    <location>
        <position position="121"/>
    </location>
    <ligand>
        <name>5-methyltetrahydropteroyltri-L-glutamate</name>
        <dbReference type="ChEBI" id="CHEBI:58207"/>
    </ligand>
</feature>
<evidence type="ECO:0000256" key="3">
    <source>
        <dbReference type="ARBA" id="ARBA00009553"/>
    </source>
</evidence>
<dbReference type="Proteomes" id="UP000012283">
    <property type="component" value="Unassembled WGS sequence"/>
</dbReference>
<keyword evidence="9" id="KW-0677">Repeat</keyword>
<dbReference type="InterPro" id="IPR038071">
    <property type="entry name" value="UROD/MetE-like_sf"/>
</dbReference>
<keyword evidence="7 17" id="KW-0808">Transferase</keyword>
<keyword evidence="8 13" id="KW-0479">Metal-binding</keyword>
<dbReference type="InterPro" id="IPR006276">
    <property type="entry name" value="Cobalamin-indep_Met_synthase"/>
</dbReference>
<comment type="caution">
    <text evidence="17">The sequence shown here is derived from an EMBL/GenBank/DDBJ whole genome shotgun (WGS) entry which is preliminary data.</text>
</comment>
<evidence type="ECO:0000256" key="13">
    <source>
        <dbReference type="PIRSR" id="PIRSR000382-2"/>
    </source>
</evidence>
<sequence length="716" mass="82119">MYIMTTFISSNIGYPRIGKDREWKHALESYWRGDQTEEGLRKELQTIRLNHLQKQKELGIEHIPVGDFSFYDHMLDTAFMFNVIPKRFQSQSRSTLDTYFAMARGTEDAVAAEMTKWFNTNYHYIVPELDDIEPSLRANTPLNDYQEAKRECGIDGKPVIVGPITFLKLSKGKHADLLQEWLSTFIPLYQQVFSELAEAGARWIQVDEPILATNLSTAEWELIEACYTKLTEAVPEANLLLQTYFSDIPDYQRLIQLPVTGIGLDFVYGDNLSSIKKYGFPKDKTLAAGIINGRNVWQADLESKLAIIDELSSEIPEGNIWMQPSCSLLHVPVTKTSESKLDQTIYEALCFADEKLSEITTLVQASNHGKESVEDTIHDHKQALQNFLATQQFDEHTSVTASMPTRNLPFTQRRQEQETHLSLPILPTTTIGSLPQTDEVRSTRRKWRRKEITDSEYQSFIRDEIAKWINIQEELELDVLVHGEFERTDMVEYFGEKLNGFTVSEYGWVQSYGSRCVKPPLIVGNVEWTKEMTVREVVYAQSLTEKPVKGMLTGPVTIYNWSFAHEALSRDSVQNQIALALEKEVLTLEEAGISIIQVDEPALREGLPLDRNRWNAYFDAAVRAFRYATSSVQPGTQIHTHMCYSEFSDIYETIDALDADVISIETSRSHGELIQTFEENDYQKEIGLGVYDIHSHVYQVWKKLEQILNVRLIRLM</sequence>
<dbReference type="GO" id="GO:0003871">
    <property type="term" value="F:5-methyltetrahydropteroyltriglutamate-homocysteine S-methyltransferase activity"/>
    <property type="evidence" value="ECO:0007669"/>
    <property type="project" value="UniProtKB-EC"/>
</dbReference>
<keyword evidence="18" id="KW-1185">Reference proteome</keyword>
<gene>
    <name evidence="17" type="ORF">J416_04061</name>
</gene>
<feature type="binding site" evidence="13">
    <location>
        <position position="643"/>
    </location>
    <ligand>
        <name>Zn(2+)</name>
        <dbReference type="ChEBI" id="CHEBI:29105"/>
        <label>1</label>
        <note>catalytic</note>
    </ligand>
</feature>
<dbReference type="STRING" id="1308866.J416_04061"/>
<reference evidence="17 18" key="1">
    <citation type="submission" date="2013-03" db="EMBL/GenBank/DDBJ databases">
        <title>Draft genome sequence of Gracibacillus halophilus YIM-C55.5, a moderately halophilic and thermophilic organism from the Xiaochaidamu salt lake.</title>
        <authorList>
            <person name="Sugumar T."/>
            <person name="Polireddy D.R."/>
            <person name="Antony A."/>
            <person name="Madhava Y.R."/>
            <person name="Sivakumar N."/>
        </authorList>
    </citation>
    <scope>NUCLEOTIDE SEQUENCE [LARGE SCALE GENOMIC DNA]</scope>
    <source>
        <strain evidence="17 18">YIM-C55.5</strain>
    </source>
</reference>
<evidence type="ECO:0000256" key="8">
    <source>
        <dbReference type="ARBA" id="ARBA00022723"/>
    </source>
</evidence>
<keyword evidence="11" id="KW-0486">Methionine biosynthesis</keyword>
<protein>
    <recommendedName>
        <fullName evidence="4">5-methyltetrahydropteroyltriglutamate--homocysteine S-methyltransferase</fullName>
        <ecNumber evidence="4">2.1.1.14</ecNumber>
    </recommendedName>
</protein>
<feature type="binding site" evidence="12">
    <location>
        <position position="24"/>
    </location>
    <ligand>
        <name>5-methyltetrahydropteroyltri-L-glutamate</name>
        <dbReference type="ChEBI" id="CHEBI:58207"/>
    </ligand>
</feature>
<dbReference type="CDD" id="cd03312">
    <property type="entry name" value="CIMS_N_terminal_like"/>
    <property type="match status" value="1"/>
</dbReference>
<evidence type="ECO:0000256" key="11">
    <source>
        <dbReference type="ARBA" id="ARBA00023167"/>
    </source>
</evidence>
<comment type="cofactor">
    <cofactor evidence="13">
        <name>Zn(2+)</name>
        <dbReference type="ChEBI" id="CHEBI:29105"/>
    </cofactor>
    <text evidence="13">Binds 2 Zn(2+) ions per subunit.</text>
</comment>
<dbReference type="UniPathway" id="UPA00051">
    <property type="reaction ID" value="UER00082"/>
</dbReference>
<dbReference type="GO" id="GO:0009086">
    <property type="term" value="P:methionine biosynthetic process"/>
    <property type="evidence" value="ECO:0007669"/>
    <property type="project" value="UniProtKB-KW"/>
</dbReference>
<dbReference type="SUPFAM" id="SSF51726">
    <property type="entry name" value="UROD/MetE-like"/>
    <property type="match status" value="2"/>
</dbReference>
<dbReference type="Pfam" id="PF01717">
    <property type="entry name" value="Meth_synt_2"/>
    <property type="match status" value="1"/>
</dbReference>
<evidence type="ECO:0000256" key="5">
    <source>
        <dbReference type="ARBA" id="ARBA00022603"/>
    </source>
</evidence>
<evidence type="ECO:0000313" key="17">
    <source>
        <dbReference type="EMBL" id="ENH97710.1"/>
    </source>
</evidence>
<keyword evidence="6" id="KW-0028">Amino-acid biosynthesis</keyword>